<name>A0ABU9BZP6_9BURK</name>
<gene>
    <name evidence="1" type="ORF">AACH00_01460</name>
</gene>
<dbReference type="EMBL" id="JBBUTI010000001">
    <property type="protein sequence ID" value="MEK8045008.1"/>
    <property type="molecule type" value="Genomic_DNA"/>
</dbReference>
<proteinExistence type="predicted"/>
<dbReference type="PANTHER" id="PTHR23416">
    <property type="entry name" value="SIALIC ACID SYNTHASE-RELATED"/>
    <property type="match status" value="1"/>
</dbReference>
<reference evidence="1 2" key="1">
    <citation type="submission" date="2024-04" db="EMBL/GenBank/DDBJ databases">
        <title>Novel species of the genus Ideonella isolated from streams.</title>
        <authorList>
            <person name="Lu H."/>
        </authorList>
    </citation>
    <scope>NUCLEOTIDE SEQUENCE [LARGE SCALE GENOMIC DNA]</scope>
    <source>
        <strain evidence="1 2">LYT19W</strain>
    </source>
</reference>
<keyword evidence="1" id="KW-0808">Transferase</keyword>
<protein>
    <submittedName>
        <fullName evidence="1">Acyltransferase</fullName>
        <ecNumber evidence="1">2.3.1.-</ecNumber>
    </submittedName>
</protein>
<dbReference type="CDD" id="cd04647">
    <property type="entry name" value="LbH_MAT_like"/>
    <property type="match status" value="1"/>
</dbReference>
<evidence type="ECO:0000313" key="2">
    <source>
        <dbReference type="Proteomes" id="UP001379945"/>
    </source>
</evidence>
<dbReference type="EC" id="2.3.1.-" evidence="1"/>
<dbReference type="InterPro" id="IPR051159">
    <property type="entry name" value="Hexapeptide_acetyltransf"/>
</dbReference>
<accession>A0ABU9BZP6</accession>
<sequence>MRALINRWRRRWVRALHHRVLFGERSQGRLLPHTRISPSACIEHEDRLELGDHVFIGPFNFIEASGGITLGEGVQVTSHCSIVTHSSHRSQRLLGDAFANWPTGMVGTRPGWISGPVEIGAYSFIGPHSLIEANTRLGKGTLVCAGSFVRGEYPDFVILEGQPARVVGDSRRADEALLVRHPELRPLYEAWAGTGGPL</sequence>
<dbReference type="Gene3D" id="2.160.10.10">
    <property type="entry name" value="Hexapeptide repeat proteins"/>
    <property type="match status" value="1"/>
</dbReference>
<keyword evidence="2" id="KW-1185">Reference proteome</keyword>
<dbReference type="InterPro" id="IPR011004">
    <property type="entry name" value="Trimer_LpxA-like_sf"/>
</dbReference>
<dbReference type="RefSeq" id="WP_341397464.1">
    <property type="nucleotide sequence ID" value="NZ_JBBUTI010000001.1"/>
</dbReference>
<dbReference type="SUPFAM" id="SSF51161">
    <property type="entry name" value="Trimeric LpxA-like enzymes"/>
    <property type="match status" value="1"/>
</dbReference>
<evidence type="ECO:0000313" key="1">
    <source>
        <dbReference type="EMBL" id="MEK8045008.1"/>
    </source>
</evidence>
<comment type="caution">
    <text evidence="1">The sequence shown here is derived from an EMBL/GenBank/DDBJ whole genome shotgun (WGS) entry which is preliminary data.</text>
</comment>
<dbReference type="Proteomes" id="UP001379945">
    <property type="component" value="Unassembled WGS sequence"/>
</dbReference>
<dbReference type="GO" id="GO:0016746">
    <property type="term" value="F:acyltransferase activity"/>
    <property type="evidence" value="ECO:0007669"/>
    <property type="project" value="UniProtKB-KW"/>
</dbReference>
<keyword evidence="1" id="KW-0012">Acyltransferase</keyword>
<organism evidence="1 2">
    <name type="scientific">Ideonella margarita</name>
    <dbReference type="NCBI Taxonomy" id="2984191"/>
    <lineage>
        <taxon>Bacteria</taxon>
        <taxon>Pseudomonadati</taxon>
        <taxon>Pseudomonadota</taxon>
        <taxon>Betaproteobacteria</taxon>
        <taxon>Burkholderiales</taxon>
        <taxon>Sphaerotilaceae</taxon>
        <taxon>Ideonella</taxon>
    </lineage>
</organism>